<evidence type="ECO:0000256" key="3">
    <source>
        <dbReference type="ARBA" id="ARBA00023082"/>
    </source>
</evidence>
<dbReference type="PRINTS" id="PR00038">
    <property type="entry name" value="HTHLUXR"/>
</dbReference>
<evidence type="ECO:0000256" key="1">
    <source>
        <dbReference type="ARBA" id="ARBA00010641"/>
    </source>
</evidence>
<dbReference type="InterPro" id="IPR000792">
    <property type="entry name" value="Tscrpt_reg_LuxR_C"/>
</dbReference>
<evidence type="ECO:0000313" key="7">
    <source>
        <dbReference type="Proteomes" id="UP000676386"/>
    </source>
</evidence>
<gene>
    <name evidence="6" type="ORF">KE626_04205</name>
</gene>
<dbReference type="InterPro" id="IPR036388">
    <property type="entry name" value="WH-like_DNA-bd_sf"/>
</dbReference>
<keyword evidence="7" id="KW-1185">Reference proteome</keyword>
<feature type="domain" description="RNA polymerase sigma factor 70 region 4 type 2" evidence="5">
    <location>
        <begin position="115"/>
        <end position="166"/>
    </location>
</feature>
<dbReference type="RefSeq" id="WP_211971649.1">
    <property type="nucleotide sequence ID" value="NZ_CBFHAM010000048.1"/>
</dbReference>
<dbReference type="Pfam" id="PF08281">
    <property type="entry name" value="Sigma70_r4_2"/>
    <property type="match status" value="1"/>
</dbReference>
<keyword evidence="4" id="KW-0804">Transcription</keyword>
<keyword evidence="3" id="KW-0731">Sigma factor</keyword>
<dbReference type="SUPFAM" id="SSF88946">
    <property type="entry name" value="Sigma2 domain of RNA polymerase sigma factors"/>
    <property type="match status" value="1"/>
</dbReference>
<organism evidence="6 7">
    <name type="scientific">Chitinophaga hostae</name>
    <dbReference type="NCBI Taxonomy" id="2831022"/>
    <lineage>
        <taxon>Bacteria</taxon>
        <taxon>Pseudomonadati</taxon>
        <taxon>Bacteroidota</taxon>
        <taxon>Chitinophagia</taxon>
        <taxon>Chitinophagales</taxon>
        <taxon>Chitinophagaceae</taxon>
        <taxon>Chitinophaga</taxon>
    </lineage>
</organism>
<evidence type="ECO:0000313" key="6">
    <source>
        <dbReference type="EMBL" id="MBS0026506.1"/>
    </source>
</evidence>
<dbReference type="InterPro" id="IPR013325">
    <property type="entry name" value="RNA_pol_sigma_r2"/>
</dbReference>
<proteinExistence type="inferred from homology"/>
<dbReference type="NCBIfam" id="TIGR02937">
    <property type="entry name" value="sigma70-ECF"/>
    <property type="match status" value="1"/>
</dbReference>
<dbReference type="InterPro" id="IPR013249">
    <property type="entry name" value="RNA_pol_sigma70_r4_t2"/>
</dbReference>
<name>A0ABS5IUC4_9BACT</name>
<sequence length="174" mass="20601">MLNISLIKDGNEQAFKQLYDLFHLKLFHYFLKRKQQHEIARELTQCTFIKIWQYRLSLTETCSIDTQVFTIANSILVDHIRMQTRQHSLQETFLSHTETLQQQETVPQFTFEKNNCIHTYISQLPPVRKKVIELKLVYGYSNKEIARQLSIAVKTVEDHVTKALRTIKSLHLLL</sequence>
<accession>A0ABS5IUC4</accession>
<dbReference type="PANTHER" id="PTHR43133:SF46">
    <property type="entry name" value="RNA POLYMERASE SIGMA-70 FACTOR ECF SUBFAMILY"/>
    <property type="match status" value="1"/>
</dbReference>
<dbReference type="Proteomes" id="UP000676386">
    <property type="component" value="Unassembled WGS sequence"/>
</dbReference>
<dbReference type="SUPFAM" id="SSF88659">
    <property type="entry name" value="Sigma3 and sigma4 domains of RNA polymerase sigma factors"/>
    <property type="match status" value="1"/>
</dbReference>
<evidence type="ECO:0000256" key="2">
    <source>
        <dbReference type="ARBA" id="ARBA00023015"/>
    </source>
</evidence>
<comment type="similarity">
    <text evidence="1">Belongs to the sigma-70 factor family. ECF subfamily.</text>
</comment>
<dbReference type="Gene3D" id="1.10.1740.10">
    <property type="match status" value="1"/>
</dbReference>
<evidence type="ECO:0000259" key="5">
    <source>
        <dbReference type="Pfam" id="PF08281"/>
    </source>
</evidence>
<evidence type="ECO:0000256" key="4">
    <source>
        <dbReference type="ARBA" id="ARBA00023163"/>
    </source>
</evidence>
<comment type="caution">
    <text evidence="6">The sequence shown here is derived from an EMBL/GenBank/DDBJ whole genome shotgun (WGS) entry which is preliminary data.</text>
</comment>
<dbReference type="EMBL" id="JAGTXB010000002">
    <property type="protein sequence ID" value="MBS0026506.1"/>
    <property type="molecule type" value="Genomic_DNA"/>
</dbReference>
<dbReference type="InterPro" id="IPR013324">
    <property type="entry name" value="RNA_pol_sigma_r3/r4-like"/>
</dbReference>
<reference evidence="6 7" key="1">
    <citation type="submission" date="2021-04" db="EMBL/GenBank/DDBJ databases">
        <title>Chitinophaga sp. nov., isolated from the rhizosphere soil.</title>
        <authorList>
            <person name="He S."/>
        </authorList>
    </citation>
    <scope>NUCLEOTIDE SEQUENCE [LARGE SCALE GENOMIC DNA]</scope>
    <source>
        <strain evidence="6 7">2R12</strain>
    </source>
</reference>
<keyword evidence="2" id="KW-0805">Transcription regulation</keyword>
<protein>
    <submittedName>
        <fullName evidence="6">Sigma-70 family RNA polymerase sigma factor</fullName>
    </submittedName>
</protein>
<dbReference type="InterPro" id="IPR039425">
    <property type="entry name" value="RNA_pol_sigma-70-like"/>
</dbReference>
<dbReference type="Gene3D" id="1.10.10.10">
    <property type="entry name" value="Winged helix-like DNA-binding domain superfamily/Winged helix DNA-binding domain"/>
    <property type="match status" value="1"/>
</dbReference>
<dbReference type="InterPro" id="IPR014284">
    <property type="entry name" value="RNA_pol_sigma-70_dom"/>
</dbReference>
<dbReference type="PANTHER" id="PTHR43133">
    <property type="entry name" value="RNA POLYMERASE ECF-TYPE SIGMA FACTO"/>
    <property type="match status" value="1"/>
</dbReference>